<reference evidence="1 2" key="1">
    <citation type="journal article" date="2022" name="Front. Microbiol.">
        <title>High genomic differentiation and limited gene flow indicate recent cryptic speciation within the genus Laspinema (cyanobacteria).</title>
        <authorList>
            <person name="Stanojkovic A."/>
            <person name="Skoupy S."/>
            <person name="Skaloud P."/>
            <person name="Dvorak P."/>
        </authorList>
    </citation>
    <scope>NUCLEOTIDE SEQUENCE [LARGE SCALE GENOMIC DNA]</scope>
    <source>
        <strain evidence="1 2">D2a</strain>
    </source>
</reference>
<keyword evidence="2" id="KW-1185">Reference proteome</keyword>
<evidence type="ECO:0000313" key="1">
    <source>
        <dbReference type="EMBL" id="MCT7968087.1"/>
    </source>
</evidence>
<organism evidence="1 2">
    <name type="scientific">Laspinema palackyanum D2a</name>
    <dbReference type="NCBI Taxonomy" id="2953684"/>
    <lineage>
        <taxon>Bacteria</taxon>
        <taxon>Bacillati</taxon>
        <taxon>Cyanobacteriota</taxon>
        <taxon>Cyanophyceae</taxon>
        <taxon>Oscillatoriophycideae</taxon>
        <taxon>Oscillatoriales</taxon>
        <taxon>Laspinemataceae</taxon>
        <taxon>Laspinema</taxon>
        <taxon>Laspinema palackyanum</taxon>
    </lineage>
</organism>
<protein>
    <submittedName>
        <fullName evidence="1">Uncharacterized protein</fullName>
    </submittedName>
</protein>
<comment type="caution">
    <text evidence="1">The sequence shown here is derived from an EMBL/GenBank/DDBJ whole genome shotgun (WGS) entry which is preliminary data.</text>
</comment>
<name>A0ABT2MUA2_9CYAN</name>
<evidence type="ECO:0000313" key="2">
    <source>
        <dbReference type="Proteomes" id="UP001525890"/>
    </source>
</evidence>
<accession>A0ABT2MUA2</accession>
<proteinExistence type="predicted"/>
<sequence length="71" mass="7957">MLPKVPKAIKALLLYKFKPLGPRSKSQPIAPPREGDRQFYRFIPLLPPGIFPEWNGSDFPEGDRLPSPSVG</sequence>
<dbReference type="RefSeq" id="WP_368007629.1">
    <property type="nucleotide sequence ID" value="NZ_JAMXFF010000027.1"/>
</dbReference>
<dbReference type="Proteomes" id="UP001525890">
    <property type="component" value="Unassembled WGS sequence"/>
</dbReference>
<gene>
    <name evidence="1" type="ORF">NG799_17380</name>
</gene>
<dbReference type="EMBL" id="JAMXFF010000027">
    <property type="protein sequence ID" value="MCT7968087.1"/>
    <property type="molecule type" value="Genomic_DNA"/>
</dbReference>